<sequence length="150" mass="17403">MMLLTFLDAKNILLQRYRFADKVLKLRLGFVCFADRFTEFASDFELEHGQSNRKDFLPPCLKVAARVDEEESRKKEALKLKRCRFDGVGLKAKKIKGLHNEEEEGFTVEDVGEELDHPHSDWEAMAWPQKLRESSHSLGGLITEILTKYM</sequence>
<dbReference type="EMBL" id="UZAU01000811">
    <property type="status" value="NOT_ANNOTATED_CDS"/>
    <property type="molecule type" value="Genomic_DNA"/>
</dbReference>
<protein>
    <submittedName>
        <fullName evidence="1">Uncharacterized protein</fullName>
    </submittedName>
</protein>
<proteinExistence type="predicted"/>
<evidence type="ECO:0000313" key="1">
    <source>
        <dbReference type="EnsemblPlants" id="cds.evm.model.10.824"/>
    </source>
</evidence>
<reference evidence="1" key="1">
    <citation type="submission" date="2021-03" db="UniProtKB">
        <authorList>
            <consortium name="EnsemblPlants"/>
        </authorList>
    </citation>
    <scope>IDENTIFICATION</scope>
</reference>
<organism evidence="1 2">
    <name type="scientific">Cannabis sativa</name>
    <name type="common">Hemp</name>
    <name type="synonym">Marijuana</name>
    <dbReference type="NCBI Taxonomy" id="3483"/>
    <lineage>
        <taxon>Eukaryota</taxon>
        <taxon>Viridiplantae</taxon>
        <taxon>Streptophyta</taxon>
        <taxon>Embryophyta</taxon>
        <taxon>Tracheophyta</taxon>
        <taxon>Spermatophyta</taxon>
        <taxon>Magnoliopsida</taxon>
        <taxon>eudicotyledons</taxon>
        <taxon>Gunneridae</taxon>
        <taxon>Pentapetalae</taxon>
        <taxon>rosids</taxon>
        <taxon>fabids</taxon>
        <taxon>Rosales</taxon>
        <taxon>Cannabaceae</taxon>
        <taxon>Cannabis</taxon>
    </lineage>
</organism>
<accession>A0A803QQI5</accession>
<dbReference type="Gramene" id="evm.model.10.824">
    <property type="protein sequence ID" value="cds.evm.model.10.824"/>
    <property type="gene ID" value="evm.TU.10.824"/>
</dbReference>
<dbReference type="Proteomes" id="UP000596661">
    <property type="component" value="Unassembled WGS sequence"/>
</dbReference>
<evidence type="ECO:0000313" key="2">
    <source>
        <dbReference type="Proteomes" id="UP000596661"/>
    </source>
</evidence>
<keyword evidence="2" id="KW-1185">Reference proteome</keyword>
<name>A0A803QQI5_CANSA</name>
<dbReference type="AlphaFoldDB" id="A0A803QQI5"/>
<dbReference type="EnsemblPlants" id="evm.model.10.824">
    <property type="protein sequence ID" value="cds.evm.model.10.824"/>
    <property type="gene ID" value="evm.TU.10.824"/>
</dbReference>